<dbReference type="InterPro" id="IPR036102">
    <property type="entry name" value="OsmC/Ohrsf"/>
</dbReference>
<reference evidence="2 3" key="2">
    <citation type="journal article" date="2012" name="Stand. Genomic Sci.">
        <title>Complete genome sequence of the termite hindgut bacterium Spirochaeta coccoides type strain (SPN1(T)), reclassification in the genus Sphaerochaeta as Sphaerochaeta coccoides comb. nov. and emendations of the family Spirochaetaceae and the genus Sphaerochaeta.</title>
        <authorList>
            <person name="Abt B."/>
            <person name="Han C."/>
            <person name="Scheuner C."/>
            <person name="Lu M."/>
            <person name="Lapidus A."/>
            <person name="Nolan M."/>
            <person name="Lucas S."/>
            <person name="Hammon N."/>
            <person name="Deshpande S."/>
            <person name="Cheng J.F."/>
            <person name="Tapia R."/>
            <person name="Goodwin L.A."/>
            <person name="Pitluck S."/>
            <person name="Liolios K."/>
            <person name="Pagani I."/>
            <person name="Ivanova N."/>
            <person name="Mavromatis K."/>
            <person name="Mikhailova N."/>
            <person name="Huntemann M."/>
            <person name="Pati A."/>
            <person name="Chen A."/>
            <person name="Palaniappan K."/>
            <person name="Land M."/>
            <person name="Hauser L."/>
            <person name="Brambilla E.M."/>
            <person name="Rohde M."/>
            <person name="Spring S."/>
            <person name="Gronow S."/>
            <person name="Goker M."/>
            <person name="Woyke T."/>
            <person name="Bristow J."/>
            <person name="Eisen J.A."/>
            <person name="Markowitz V."/>
            <person name="Hugenholtz P."/>
            <person name="Kyrpides N.C."/>
            <person name="Klenk H.P."/>
            <person name="Detter J.C."/>
        </authorList>
    </citation>
    <scope>NUCLEOTIDE SEQUENCE [LARGE SCALE GENOMIC DNA]</scope>
    <source>
        <strain evidence="3">ATCC BAA-1237 / DSM 17374 / SPN1</strain>
    </source>
</reference>
<proteinExistence type="predicted"/>
<evidence type="ECO:0000256" key="1">
    <source>
        <dbReference type="SAM" id="MobiDB-lite"/>
    </source>
</evidence>
<evidence type="ECO:0000313" key="2">
    <source>
        <dbReference type="EMBL" id="AEC01366.1"/>
    </source>
</evidence>
<sequence length="128" mass="14758">MGTKNHVQAHFTPEHKEFTSGDGKKYEFEGTGPYDYLLGALSGCLYYTFKSLAEKFRLEWDDLRFEVNSEKRDETLQTLKEVHVDAVIRTSSDHATVTKCFETSTRYCSVFQTIGKVAEMHWSLNFAQ</sequence>
<dbReference type="STRING" id="760011.Spico_0125"/>
<dbReference type="Pfam" id="PF02566">
    <property type="entry name" value="OsmC"/>
    <property type="match status" value="1"/>
</dbReference>
<dbReference type="OrthoDB" id="370400at2"/>
<feature type="compositionally biased region" description="Basic and acidic residues" evidence="1">
    <location>
        <begin position="12"/>
        <end position="23"/>
    </location>
</feature>
<dbReference type="AlphaFoldDB" id="F4GJU1"/>
<keyword evidence="3" id="KW-1185">Reference proteome</keyword>
<feature type="region of interest" description="Disordered" evidence="1">
    <location>
        <begin position="1"/>
        <end position="23"/>
    </location>
</feature>
<dbReference type="RefSeq" id="WP_013738762.1">
    <property type="nucleotide sequence ID" value="NC_015436.1"/>
</dbReference>
<reference evidence="3" key="1">
    <citation type="submission" date="2011-04" db="EMBL/GenBank/DDBJ databases">
        <title>The complete genome of Spirochaeta coccoides DSM 17374.</title>
        <authorList>
            <person name="Lucas S."/>
            <person name="Copeland A."/>
            <person name="Lapidus A."/>
            <person name="Bruce D."/>
            <person name="Goodwin L."/>
            <person name="Pitluck S."/>
            <person name="Peters L."/>
            <person name="Kyrpides N."/>
            <person name="Mavromatis K."/>
            <person name="Pagani I."/>
            <person name="Ivanova N."/>
            <person name="Ovchinnikova G."/>
            <person name="Lu M."/>
            <person name="Detter J.C."/>
            <person name="Tapia R."/>
            <person name="Han C."/>
            <person name="Land M."/>
            <person name="Hauser L."/>
            <person name="Markowitz V."/>
            <person name="Cheng J.-F."/>
            <person name="Hugenholtz P."/>
            <person name="Woyke T."/>
            <person name="Wu D."/>
            <person name="Spring S."/>
            <person name="Schroeder M."/>
            <person name="Brambilla E."/>
            <person name="Klenk H.-P."/>
            <person name="Eisen J.A."/>
        </authorList>
    </citation>
    <scope>NUCLEOTIDE SEQUENCE [LARGE SCALE GENOMIC DNA]</scope>
    <source>
        <strain evidence="3">ATCC BAA-1237 / DSM 17374 / SPN1</strain>
    </source>
</reference>
<gene>
    <name evidence="2" type="ordered locus">Spico_0125</name>
</gene>
<name>F4GJU1_PARC1</name>
<dbReference type="Gene3D" id="3.30.300.20">
    <property type="match status" value="1"/>
</dbReference>
<dbReference type="HOGENOM" id="CLU_1958161_0_0_12"/>
<dbReference type="InterPro" id="IPR015946">
    <property type="entry name" value="KH_dom-like_a/b"/>
</dbReference>
<accession>F4GJU1</accession>
<dbReference type="PANTHER" id="PTHR34352">
    <property type="entry name" value="PROTEIN YHFA"/>
    <property type="match status" value="1"/>
</dbReference>
<dbReference type="eggNOG" id="COG1765">
    <property type="taxonomic scope" value="Bacteria"/>
</dbReference>
<protein>
    <submittedName>
        <fullName evidence="2">OsmC family protein</fullName>
    </submittedName>
</protein>
<dbReference type="EMBL" id="CP002659">
    <property type="protein sequence ID" value="AEC01366.1"/>
    <property type="molecule type" value="Genomic_DNA"/>
</dbReference>
<dbReference type="InterPro" id="IPR003718">
    <property type="entry name" value="OsmC/Ohr_fam"/>
</dbReference>
<dbReference type="PANTHER" id="PTHR34352:SF1">
    <property type="entry name" value="PROTEIN YHFA"/>
    <property type="match status" value="1"/>
</dbReference>
<dbReference type="Proteomes" id="UP000007939">
    <property type="component" value="Chromosome"/>
</dbReference>
<organism evidence="2 3">
    <name type="scientific">Parasphaerochaeta coccoides (strain ATCC BAA-1237 / DSM 17374 / SPN1)</name>
    <name type="common">Sphaerochaeta coccoides</name>
    <dbReference type="NCBI Taxonomy" id="760011"/>
    <lineage>
        <taxon>Bacteria</taxon>
        <taxon>Pseudomonadati</taxon>
        <taxon>Spirochaetota</taxon>
        <taxon>Spirochaetia</taxon>
        <taxon>Spirochaetales</taxon>
        <taxon>Sphaerochaetaceae</taxon>
        <taxon>Parasphaerochaeta</taxon>
    </lineage>
</organism>
<dbReference type="SUPFAM" id="SSF82784">
    <property type="entry name" value="OsmC-like"/>
    <property type="match status" value="1"/>
</dbReference>
<evidence type="ECO:0000313" key="3">
    <source>
        <dbReference type="Proteomes" id="UP000007939"/>
    </source>
</evidence>
<dbReference type="KEGG" id="scc:Spico_0125"/>